<dbReference type="Proteomes" id="UP000740727">
    <property type="component" value="Unassembled WGS sequence"/>
</dbReference>
<reference evidence="10" key="1">
    <citation type="submission" date="2018-10" db="EMBL/GenBank/DDBJ databases">
        <title>Iterative Subtractive Binning of Freshwater Chronoseries Metagenomes Recovers Nearly Complete Genomes from over Four Hundred Novel Species.</title>
        <authorList>
            <person name="Rodriguez-R L.M."/>
            <person name="Tsementzi D."/>
            <person name="Luo C."/>
            <person name="Konstantinidis K.T."/>
        </authorList>
    </citation>
    <scope>NUCLEOTIDE SEQUENCE</scope>
    <source>
        <strain evidence="10">WB5_2A_028</strain>
    </source>
</reference>
<comment type="catalytic activity">
    <reaction evidence="7">
        <text>adenosine + H2O + H(+) = inosine + NH4(+)</text>
        <dbReference type="Rhea" id="RHEA:24408"/>
        <dbReference type="ChEBI" id="CHEBI:15377"/>
        <dbReference type="ChEBI" id="CHEBI:15378"/>
        <dbReference type="ChEBI" id="CHEBI:16335"/>
        <dbReference type="ChEBI" id="CHEBI:17596"/>
        <dbReference type="ChEBI" id="CHEBI:28938"/>
        <dbReference type="EC" id="3.5.4.4"/>
    </reaction>
    <physiologicalReaction direction="left-to-right" evidence="7">
        <dbReference type="Rhea" id="RHEA:24409"/>
    </physiologicalReaction>
</comment>
<keyword evidence="3" id="KW-0808">Transferase</keyword>
<keyword evidence="4" id="KW-0479">Metal-binding</keyword>
<dbReference type="CDD" id="cd16833">
    <property type="entry name" value="YfiH"/>
    <property type="match status" value="1"/>
</dbReference>
<evidence type="ECO:0000256" key="3">
    <source>
        <dbReference type="ARBA" id="ARBA00022679"/>
    </source>
</evidence>
<evidence type="ECO:0000256" key="5">
    <source>
        <dbReference type="ARBA" id="ARBA00022801"/>
    </source>
</evidence>
<evidence type="ECO:0000313" key="11">
    <source>
        <dbReference type="Proteomes" id="UP000740727"/>
    </source>
</evidence>
<evidence type="ECO:0000313" key="10">
    <source>
        <dbReference type="EMBL" id="NBR93576.1"/>
    </source>
</evidence>
<dbReference type="GO" id="GO:0016787">
    <property type="term" value="F:hydrolase activity"/>
    <property type="evidence" value="ECO:0007669"/>
    <property type="project" value="UniProtKB-KW"/>
</dbReference>
<comment type="catalytic activity">
    <reaction evidence="9">
        <text>S-methyl-5'-thioadenosine + phosphate = 5-(methylsulfanyl)-alpha-D-ribose 1-phosphate + adenine</text>
        <dbReference type="Rhea" id="RHEA:11852"/>
        <dbReference type="ChEBI" id="CHEBI:16708"/>
        <dbReference type="ChEBI" id="CHEBI:17509"/>
        <dbReference type="ChEBI" id="CHEBI:43474"/>
        <dbReference type="ChEBI" id="CHEBI:58533"/>
        <dbReference type="EC" id="2.4.2.28"/>
    </reaction>
    <physiologicalReaction direction="left-to-right" evidence="9">
        <dbReference type="Rhea" id="RHEA:11853"/>
    </physiologicalReaction>
</comment>
<evidence type="ECO:0000256" key="6">
    <source>
        <dbReference type="ARBA" id="ARBA00022833"/>
    </source>
</evidence>
<dbReference type="InterPro" id="IPR003730">
    <property type="entry name" value="Cu_polyphenol_OxRdtase"/>
</dbReference>
<comment type="catalytic activity">
    <reaction evidence="1">
        <text>inosine + phosphate = alpha-D-ribose 1-phosphate + hypoxanthine</text>
        <dbReference type="Rhea" id="RHEA:27646"/>
        <dbReference type="ChEBI" id="CHEBI:17368"/>
        <dbReference type="ChEBI" id="CHEBI:17596"/>
        <dbReference type="ChEBI" id="CHEBI:43474"/>
        <dbReference type="ChEBI" id="CHEBI:57720"/>
        <dbReference type="EC" id="2.4.2.1"/>
    </reaction>
    <physiologicalReaction direction="left-to-right" evidence="1">
        <dbReference type="Rhea" id="RHEA:27647"/>
    </physiologicalReaction>
</comment>
<evidence type="ECO:0000256" key="8">
    <source>
        <dbReference type="ARBA" id="ARBA00048968"/>
    </source>
</evidence>
<comment type="caution">
    <text evidence="10">The sequence shown here is derived from an EMBL/GenBank/DDBJ whole genome shotgun (WGS) entry which is preliminary data.</text>
</comment>
<dbReference type="SUPFAM" id="SSF64438">
    <property type="entry name" value="CNF1/YfiH-like putative cysteine hydrolases"/>
    <property type="match status" value="1"/>
</dbReference>
<evidence type="ECO:0000256" key="7">
    <source>
        <dbReference type="ARBA" id="ARBA00047989"/>
    </source>
</evidence>
<organism evidence="10 11">
    <name type="scientific">Candidatus Fonsibacter lacus</name>
    <dbReference type="NCBI Taxonomy" id="2576439"/>
    <lineage>
        <taxon>Bacteria</taxon>
        <taxon>Pseudomonadati</taxon>
        <taxon>Pseudomonadota</taxon>
        <taxon>Alphaproteobacteria</taxon>
        <taxon>Candidatus Pelagibacterales</taxon>
        <taxon>Candidatus Pelagibacterales incertae sedis</taxon>
        <taxon>Candidatus Fonsibacter</taxon>
    </lineage>
</organism>
<evidence type="ECO:0000256" key="9">
    <source>
        <dbReference type="ARBA" id="ARBA00049893"/>
    </source>
</evidence>
<keyword evidence="6" id="KW-0862">Zinc</keyword>
<dbReference type="AlphaFoldDB" id="A0A965GCH2"/>
<dbReference type="InterPro" id="IPR038371">
    <property type="entry name" value="Cu_polyphenol_OxRdtase_sf"/>
</dbReference>
<gene>
    <name evidence="10" type="ORF">EBT44_01780</name>
</gene>
<dbReference type="PANTHER" id="PTHR30616">
    <property type="entry name" value="UNCHARACTERIZED PROTEIN YFIH"/>
    <property type="match status" value="1"/>
</dbReference>
<keyword evidence="5" id="KW-0378">Hydrolase</keyword>
<protein>
    <submittedName>
        <fullName evidence="10">Laccase domain-containing protein</fullName>
    </submittedName>
</protein>
<name>A0A965GCH2_9PROT</name>
<comment type="similarity">
    <text evidence="2">Belongs to the purine nucleoside phosphorylase YfiH/LACC1 family.</text>
</comment>
<dbReference type="Gene3D" id="3.60.140.10">
    <property type="entry name" value="CNF1/YfiH-like putative cysteine hydrolases"/>
    <property type="match status" value="1"/>
</dbReference>
<sequence>MSEYLVLVANSSDINSRTRYLFTSRSGGESAPPFDEKNLALHVGEQADAVNENRKALASSFGIDPAQLFFMNQIHGTTILEIDSASDANEIRECDGLITSQTGLGLAVLVADCAPVLLSTSQKVAAIHVGWRGLFGGIVEKVLDLLLANDEASALNVKIGPTICGKCYEVGEDLATQAKAHGFILGERGGKPTLDIPRSVLEIVRSRLAREKIIAGWNGSWNGICAYESSEHYSFRREKVTGRQAGVIVRES</sequence>
<dbReference type="GO" id="GO:0005507">
    <property type="term" value="F:copper ion binding"/>
    <property type="evidence" value="ECO:0007669"/>
    <property type="project" value="TreeGrafter"/>
</dbReference>
<dbReference type="Pfam" id="PF02578">
    <property type="entry name" value="Cu-oxidase_4"/>
    <property type="match status" value="1"/>
</dbReference>
<evidence type="ECO:0000256" key="2">
    <source>
        <dbReference type="ARBA" id="ARBA00007353"/>
    </source>
</evidence>
<dbReference type="InterPro" id="IPR011324">
    <property type="entry name" value="Cytotoxic_necrot_fac-like_cat"/>
</dbReference>
<dbReference type="EMBL" id="RFXN01000011">
    <property type="protein sequence ID" value="NBR93576.1"/>
    <property type="molecule type" value="Genomic_DNA"/>
</dbReference>
<dbReference type="PANTHER" id="PTHR30616:SF2">
    <property type="entry name" value="PURINE NUCLEOSIDE PHOSPHORYLASE LACC1"/>
    <property type="match status" value="1"/>
</dbReference>
<comment type="catalytic activity">
    <reaction evidence="8">
        <text>adenosine + phosphate = alpha-D-ribose 1-phosphate + adenine</text>
        <dbReference type="Rhea" id="RHEA:27642"/>
        <dbReference type="ChEBI" id="CHEBI:16335"/>
        <dbReference type="ChEBI" id="CHEBI:16708"/>
        <dbReference type="ChEBI" id="CHEBI:43474"/>
        <dbReference type="ChEBI" id="CHEBI:57720"/>
        <dbReference type="EC" id="2.4.2.1"/>
    </reaction>
    <physiologicalReaction direction="left-to-right" evidence="8">
        <dbReference type="Rhea" id="RHEA:27643"/>
    </physiologicalReaction>
</comment>
<evidence type="ECO:0000256" key="1">
    <source>
        <dbReference type="ARBA" id="ARBA00000553"/>
    </source>
</evidence>
<dbReference type="GO" id="GO:0017061">
    <property type="term" value="F:S-methyl-5-thioadenosine phosphorylase activity"/>
    <property type="evidence" value="ECO:0007669"/>
    <property type="project" value="UniProtKB-EC"/>
</dbReference>
<proteinExistence type="inferred from homology"/>
<evidence type="ECO:0000256" key="4">
    <source>
        <dbReference type="ARBA" id="ARBA00022723"/>
    </source>
</evidence>
<accession>A0A965GCH2</accession>